<sequence>MIEAEFEQWKQDAEPALQSKLEELHYMGYESVTIEEIWQCVMAKAKKKKEEPRLHKLVGLILSLTVNDVMNWLTIKAYTEESTPLL</sequence>
<reference evidence="2" key="1">
    <citation type="journal article" date="2019" name="Int. J. Syst. Evol. Microbiol.">
        <title>The Global Catalogue of Microorganisms (GCM) 10K type strain sequencing project: providing services to taxonomists for standard genome sequencing and annotation.</title>
        <authorList>
            <consortium name="The Broad Institute Genomics Platform"/>
            <consortium name="The Broad Institute Genome Sequencing Center for Infectious Disease"/>
            <person name="Wu L."/>
            <person name="Ma J."/>
        </authorList>
    </citation>
    <scope>NUCLEOTIDE SEQUENCE [LARGE SCALE GENOMIC DNA]</scope>
    <source>
        <strain evidence="2">NBRC 106396</strain>
    </source>
</reference>
<name>A0ABW2NPA5_9BACL</name>
<evidence type="ECO:0000313" key="1">
    <source>
        <dbReference type="EMBL" id="MFC7371220.1"/>
    </source>
</evidence>
<evidence type="ECO:0000313" key="2">
    <source>
        <dbReference type="Proteomes" id="UP001596549"/>
    </source>
</evidence>
<gene>
    <name evidence="1" type="ORF">ACFQPF_05995</name>
</gene>
<protein>
    <submittedName>
        <fullName evidence="1">Post-transcriptional regulator</fullName>
    </submittedName>
</protein>
<dbReference type="Proteomes" id="UP001596549">
    <property type="component" value="Unassembled WGS sequence"/>
</dbReference>
<keyword evidence="2" id="KW-1185">Reference proteome</keyword>
<organism evidence="1 2">
    <name type="scientific">Fictibacillus iocasae</name>
    <dbReference type="NCBI Taxonomy" id="2715437"/>
    <lineage>
        <taxon>Bacteria</taxon>
        <taxon>Bacillati</taxon>
        <taxon>Bacillota</taxon>
        <taxon>Bacilli</taxon>
        <taxon>Bacillales</taxon>
        <taxon>Fictibacillaceae</taxon>
        <taxon>Fictibacillus</taxon>
    </lineage>
</organism>
<comment type="caution">
    <text evidence="1">The sequence shown here is derived from an EMBL/GenBank/DDBJ whole genome shotgun (WGS) entry which is preliminary data.</text>
</comment>
<proteinExistence type="predicted"/>
<accession>A0ABW2NPA5</accession>
<dbReference type="InterPro" id="IPR025716">
    <property type="entry name" value="Post-transcriptional_regulator"/>
</dbReference>
<dbReference type="RefSeq" id="WP_379747583.1">
    <property type="nucleotide sequence ID" value="NZ_JBHTCP010000012.1"/>
</dbReference>
<dbReference type="EMBL" id="JBHTCP010000012">
    <property type="protein sequence ID" value="MFC7371220.1"/>
    <property type="molecule type" value="Genomic_DNA"/>
</dbReference>
<dbReference type="Pfam" id="PF13797">
    <property type="entry name" value="Post_transc_reg"/>
    <property type="match status" value="1"/>
</dbReference>